<protein>
    <submittedName>
        <fullName evidence="2">Uncharacterized protein</fullName>
    </submittedName>
</protein>
<sequence>MMRIWLSIRRRPIVGLLLPLVLVLVARSYYNVVLDARTLAGVESSKKSGRKEHLASWWGGTLVMNDSMPVMIQKAASSRQVQAKAALQRMKDQGTLTALVSSRDHVLKHGFPIRWDDCVLDHLYQEQRAFDVVVLGGASGTARHYTSCQQQKHTTTQRKPRPTKRRPVYKSLLQQKFHQVNTAPQLNVRVFHRGRPDDSVANTLLLDELVHPLTTNVLVWEDVLVEASDTTEDSRQKELEQARRLDFWLTRIHALYDQAGKRPPPILINYLWDVETVKRVKQTPPVTLPPGIQQQRRQQQHTSLVDRKPLQYTQKLIDSYRSLGWNIAVMNVGAVIKDHRLLLDDNDHPSCQASNLMAEMIQHAFYSNLAADRNCTSDTHSPLHHDWRHHGETQSIVPPHPNVLGDVITTRWETLWRDLFREDAVIGSLTAWEPRIHNRTNLKMAPQGRTKWPMTVQKNEPKHRDPSVGDDTDDLKNQAFWVPRCGFGSSDFKITINDPNLKWLGLGIEGKDHFKLLINGVHTKHTATPRAPWSFQPVHITQWVPVLEHVAQSSQYEISICRDHPTRGSLHHFVGVSVPPS</sequence>
<dbReference type="OrthoDB" id="55568at2759"/>
<dbReference type="Proteomes" id="UP001153069">
    <property type="component" value="Unassembled WGS sequence"/>
</dbReference>
<evidence type="ECO:0000313" key="2">
    <source>
        <dbReference type="EMBL" id="CAB9522713.1"/>
    </source>
</evidence>
<proteinExistence type="predicted"/>
<accession>A0A9N8HPI9</accession>
<dbReference type="EMBL" id="CAICTM010001331">
    <property type="protein sequence ID" value="CAB9522713.1"/>
    <property type="molecule type" value="Genomic_DNA"/>
</dbReference>
<feature type="compositionally biased region" description="Basic residues" evidence="1">
    <location>
        <begin position="155"/>
        <end position="165"/>
    </location>
</feature>
<evidence type="ECO:0000313" key="3">
    <source>
        <dbReference type="Proteomes" id="UP001153069"/>
    </source>
</evidence>
<feature type="region of interest" description="Disordered" evidence="1">
    <location>
        <begin position="145"/>
        <end position="165"/>
    </location>
</feature>
<comment type="caution">
    <text evidence="2">The sequence shown here is derived from an EMBL/GenBank/DDBJ whole genome shotgun (WGS) entry which is preliminary data.</text>
</comment>
<evidence type="ECO:0000256" key="1">
    <source>
        <dbReference type="SAM" id="MobiDB-lite"/>
    </source>
</evidence>
<reference evidence="2" key="1">
    <citation type="submission" date="2020-06" db="EMBL/GenBank/DDBJ databases">
        <authorList>
            <consortium name="Plant Systems Biology data submission"/>
        </authorList>
    </citation>
    <scope>NUCLEOTIDE SEQUENCE</scope>
    <source>
        <strain evidence="2">D6</strain>
    </source>
</reference>
<feature type="region of interest" description="Disordered" evidence="1">
    <location>
        <begin position="284"/>
        <end position="305"/>
    </location>
</feature>
<keyword evidence="3" id="KW-1185">Reference proteome</keyword>
<gene>
    <name evidence="2" type="ORF">SEMRO_1333_G263690.1</name>
</gene>
<name>A0A9N8HPI9_9STRA</name>
<dbReference type="AlphaFoldDB" id="A0A9N8HPI9"/>
<organism evidence="2 3">
    <name type="scientific">Seminavis robusta</name>
    <dbReference type="NCBI Taxonomy" id="568900"/>
    <lineage>
        <taxon>Eukaryota</taxon>
        <taxon>Sar</taxon>
        <taxon>Stramenopiles</taxon>
        <taxon>Ochrophyta</taxon>
        <taxon>Bacillariophyta</taxon>
        <taxon>Bacillariophyceae</taxon>
        <taxon>Bacillariophycidae</taxon>
        <taxon>Naviculales</taxon>
        <taxon>Naviculaceae</taxon>
        <taxon>Seminavis</taxon>
    </lineage>
</organism>